<feature type="compositionally biased region" description="Low complexity" evidence="1">
    <location>
        <begin position="176"/>
        <end position="192"/>
    </location>
</feature>
<gene>
    <name evidence="3" type="ORF">PGLA1383_LOCUS34052</name>
    <name evidence="4" type="ORF">PGLA2088_LOCUS17620</name>
</gene>
<comment type="caution">
    <text evidence="3">The sequence shown here is derived from an EMBL/GenBank/DDBJ whole genome shotgun (WGS) entry which is preliminary data.</text>
</comment>
<dbReference type="InterPro" id="IPR045107">
    <property type="entry name" value="SAC3/GANP/THP3"/>
</dbReference>
<evidence type="ECO:0000259" key="2">
    <source>
        <dbReference type="Pfam" id="PF03399"/>
    </source>
</evidence>
<reference evidence="3" key="1">
    <citation type="submission" date="2021-02" db="EMBL/GenBank/DDBJ databases">
        <authorList>
            <person name="Dougan E. K."/>
            <person name="Rhodes N."/>
            <person name="Thang M."/>
            <person name="Chan C."/>
        </authorList>
    </citation>
    <scope>NUCLEOTIDE SEQUENCE</scope>
</reference>
<evidence type="ECO:0000313" key="4">
    <source>
        <dbReference type="EMBL" id="CAE8671014.1"/>
    </source>
</evidence>
<organism evidence="3 5">
    <name type="scientific">Polarella glacialis</name>
    <name type="common">Dinoflagellate</name>
    <dbReference type="NCBI Taxonomy" id="89957"/>
    <lineage>
        <taxon>Eukaryota</taxon>
        <taxon>Sar</taxon>
        <taxon>Alveolata</taxon>
        <taxon>Dinophyceae</taxon>
        <taxon>Suessiales</taxon>
        <taxon>Suessiaceae</taxon>
        <taxon>Polarella</taxon>
    </lineage>
</organism>
<sequence>MGVMRTEMPQASDKLLVGALAGMCSEAEALERQRDRQLDRLEWKPGSDPRQPEVDMALATKKYQRSSAGKMYCSKEVRSPQVCWQTMKFLLEEVLDLDQRPSPRFAAPPKSFWEVYAYMHDRSRSVRVDLHLQQPRSSSTRAFVECHECSLRFELLSRFLLQRRPCPPAVPPAPAACPASPSASSSGAKDSSGGYGSKPVGEVLAALGQAAGYSERLGLQAMSQTIDPLLAAYDAARRYARSGVSSSNEDEAPFVSSCEPVMQRLVLLLLLCTSPSSLPAHLARLGAEVVGHPVVRPAVQACGAFLAGDYSRFLRFYSESDFLSAAAMSSLADLARLRVLWITARAYPHAVGDKLPLSRLQRMLACGSEEHVRSFLAFHGISVQDGPDDSQVLFPKRDTPEAEGHLCTEAELPDRCDFPAGADELLASKVEGLLRVDVVLDAAGDLSGEGTSSDVSSEAFL</sequence>
<dbReference type="Gene3D" id="1.25.40.990">
    <property type="match status" value="1"/>
</dbReference>
<dbReference type="PANTHER" id="PTHR12436:SF3">
    <property type="entry name" value="GERMINAL-CENTER ASSOCIATED NUCLEAR PROTEIN"/>
    <property type="match status" value="1"/>
</dbReference>
<keyword evidence="5" id="KW-1185">Reference proteome</keyword>
<evidence type="ECO:0000256" key="1">
    <source>
        <dbReference type="SAM" id="MobiDB-lite"/>
    </source>
</evidence>
<dbReference type="Pfam" id="PF03399">
    <property type="entry name" value="SAC3_GANP"/>
    <property type="match status" value="2"/>
</dbReference>
<dbReference type="GO" id="GO:0005737">
    <property type="term" value="C:cytoplasm"/>
    <property type="evidence" value="ECO:0007669"/>
    <property type="project" value="TreeGrafter"/>
</dbReference>
<dbReference type="InterPro" id="IPR005062">
    <property type="entry name" value="SAC3/GANP/THP3_conserved"/>
</dbReference>
<evidence type="ECO:0000313" key="3">
    <source>
        <dbReference type="EMBL" id="CAE8616356.1"/>
    </source>
</evidence>
<feature type="domain" description="SAC3/GANP/THP3 conserved" evidence="2">
    <location>
        <begin position="23"/>
        <end position="164"/>
    </location>
</feature>
<dbReference type="GO" id="GO:0006406">
    <property type="term" value="P:mRNA export from nucleus"/>
    <property type="evidence" value="ECO:0007669"/>
    <property type="project" value="TreeGrafter"/>
</dbReference>
<protein>
    <recommendedName>
        <fullName evidence="2">SAC3/GANP/THP3 conserved domain-containing protein</fullName>
    </recommendedName>
</protein>
<dbReference type="GO" id="GO:0070390">
    <property type="term" value="C:transcription export complex 2"/>
    <property type="evidence" value="ECO:0007669"/>
    <property type="project" value="TreeGrafter"/>
</dbReference>
<proteinExistence type="predicted"/>
<dbReference type="AlphaFoldDB" id="A0A813FVW2"/>
<dbReference type="PANTHER" id="PTHR12436">
    <property type="entry name" value="80 KDA MCM3-ASSOCIATED PROTEIN"/>
    <property type="match status" value="1"/>
</dbReference>
<dbReference type="OrthoDB" id="435358at2759"/>
<feature type="region of interest" description="Disordered" evidence="1">
    <location>
        <begin position="171"/>
        <end position="194"/>
    </location>
</feature>
<feature type="domain" description="SAC3/GANP/THP3 conserved" evidence="2">
    <location>
        <begin position="211"/>
        <end position="384"/>
    </location>
</feature>
<dbReference type="Proteomes" id="UP000626109">
    <property type="component" value="Unassembled WGS sequence"/>
</dbReference>
<dbReference type="Proteomes" id="UP000654075">
    <property type="component" value="Unassembled WGS sequence"/>
</dbReference>
<evidence type="ECO:0000313" key="5">
    <source>
        <dbReference type="Proteomes" id="UP000654075"/>
    </source>
</evidence>
<accession>A0A813FVW2</accession>
<dbReference type="EMBL" id="CAJNNV010025855">
    <property type="protein sequence ID" value="CAE8616356.1"/>
    <property type="molecule type" value="Genomic_DNA"/>
</dbReference>
<dbReference type="EMBL" id="CAJNNW010023711">
    <property type="protein sequence ID" value="CAE8671014.1"/>
    <property type="molecule type" value="Genomic_DNA"/>
</dbReference>
<name>A0A813FVW2_POLGL</name>